<accession>A0A3N4KXY9</accession>
<protein>
    <submittedName>
        <fullName evidence="2">Uncharacterized protein</fullName>
    </submittedName>
</protein>
<feature type="region of interest" description="Disordered" evidence="1">
    <location>
        <begin position="461"/>
        <end position="510"/>
    </location>
</feature>
<evidence type="ECO:0000313" key="3">
    <source>
        <dbReference type="Proteomes" id="UP000277580"/>
    </source>
</evidence>
<gene>
    <name evidence="2" type="ORF">P167DRAFT_571505</name>
</gene>
<dbReference type="OrthoDB" id="10349387at2759"/>
<dbReference type="InParanoid" id="A0A3N4KXY9"/>
<evidence type="ECO:0000313" key="2">
    <source>
        <dbReference type="EMBL" id="RPB15433.1"/>
    </source>
</evidence>
<organism evidence="2 3">
    <name type="scientific">Morchella conica CCBAS932</name>
    <dbReference type="NCBI Taxonomy" id="1392247"/>
    <lineage>
        <taxon>Eukaryota</taxon>
        <taxon>Fungi</taxon>
        <taxon>Dikarya</taxon>
        <taxon>Ascomycota</taxon>
        <taxon>Pezizomycotina</taxon>
        <taxon>Pezizomycetes</taxon>
        <taxon>Pezizales</taxon>
        <taxon>Morchellaceae</taxon>
        <taxon>Morchella</taxon>
    </lineage>
</organism>
<keyword evidence="3" id="KW-1185">Reference proteome</keyword>
<feature type="region of interest" description="Disordered" evidence="1">
    <location>
        <begin position="58"/>
        <end position="80"/>
    </location>
</feature>
<proteinExistence type="predicted"/>
<name>A0A3N4KXY9_9PEZI</name>
<dbReference type="Proteomes" id="UP000277580">
    <property type="component" value="Unassembled WGS sequence"/>
</dbReference>
<reference evidence="2 3" key="1">
    <citation type="journal article" date="2018" name="Nat. Ecol. Evol.">
        <title>Pezizomycetes genomes reveal the molecular basis of ectomycorrhizal truffle lifestyle.</title>
        <authorList>
            <person name="Murat C."/>
            <person name="Payen T."/>
            <person name="Noel B."/>
            <person name="Kuo A."/>
            <person name="Morin E."/>
            <person name="Chen J."/>
            <person name="Kohler A."/>
            <person name="Krizsan K."/>
            <person name="Balestrini R."/>
            <person name="Da Silva C."/>
            <person name="Montanini B."/>
            <person name="Hainaut M."/>
            <person name="Levati E."/>
            <person name="Barry K.W."/>
            <person name="Belfiori B."/>
            <person name="Cichocki N."/>
            <person name="Clum A."/>
            <person name="Dockter R.B."/>
            <person name="Fauchery L."/>
            <person name="Guy J."/>
            <person name="Iotti M."/>
            <person name="Le Tacon F."/>
            <person name="Lindquist E.A."/>
            <person name="Lipzen A."/>
            <person name="Malagnac F."/>
            <person name="Mello A."/>
            <person name="Molinier V."/>
            <person name="Miyauchi S."/>
            <person name="Poulain J."/>
            <person name="Riccioni C."/>
            <person name="Rubini A."/>
            <person name="Sitrit Y."/>
            <person name="Splivallo R."/>
            <person name="Traeger S."/>
            <person name="Wang M."/>
            <person name="Zifcakova L."/>
            <person name="Wipf D."/>
            <person name="Zambonelli A."/>
            <person name="Paolocci F."/>
            <person name="Nowrousian M."/>
            <person name="Ottonello S."/>
            <person name="Baldrian P."/>
            <person name="Spatafora J.W."/>
            <person name="Henrissat B."/>
            <person name="Nagy L.G."/>
            <person name="Aury J.M."/>
            <person name="Wincker P."/>
            <person name="Grigoriev I.V."/>
            <person name="Bonfante P."/>
            <person name="Martin F.M."/>
        </authorList>
    </citation>
    <scope>NUCLEOTIDE SEQUENCE [LARGE SCALE GENOMIC DNA]</scope>
    <source>
        <strain evidence="2 3">CCBAS932</strain>
    </source>
</reference>
<evidence type="ECO:0000256" key="1">
    <source>
        <dbReference type="SAM" id="MobiDB-lite"/>
    </source>
</evidence>
<sequence>MATPDHSRWKAIGCLFCTHTTTGYRAATLQRRLHTHFSAFSVPRVPFNHDTGSFWERNRHQPDFRPVGHAQSQPANGGKRPVNRVCVDEFHHVGIIAALYSAQGGRAAVLGTVSEIRAYPWAEGLMEPVWSHDEIKAFVVRQFGKVAAMELLEELHILKHLCKTPIPSAWWEEKVMQAVTLVKISVKSPSRGVEVICINDFINDTLYQAHKLWYNHPRYSQFKAMGCFDSKSEAFPGTLGGTEIDMTKYPYVYGYKPQPKQNMAPIKAPEIMTTGPTSDNIFKPMPSKTCSGKYLLPEAEYGLDRYEDDEEPKYTPPDPVVPNPRQMLQYVPKPTRPPIVNKKPEMPKVFIIKKKRKVPPTMKTEPGIKAEQREPGALMQPVIKKEKITGEGHIKKENTRVGPVQPLVVNAVLPPVVRGAGPNGACDGNIGKPKNGAVFTGKSIFLKSEARLDSLFKPKSETVSTGKGLFKPRSEGASGGQSLFTLAPRNEEKRVNGKLDRKEQSSRGNKMFTNAVFVDITSD</sequence>
<feature type="compositionally biased region" description="Basic and acidic residues" evidence="1">
    <location>
        <begin position="489"/>
        <end position="505"/>
    </location>
</feature>
<dbReference type="EMBL" id="ML119113">
    <property type="protein sequence ID" value="RPB15433.1"/>
    <property type="molecule type" value="Genomic_DNA"/>
</dbReference>
<dbReference type="AlphaFoldDB" id="A0A3N4KXY9"/>